<accession>A0A402A6K0</accession>
<evidence type="ECO:0000313" key="3">
    <source>
        <dbReference type="EMBL" id="GCE14764.1"/>
    </source>
</evidence>
<dbReference type="EMBL" id="BIFR01000002">
    <property type="protein sequence ID" value="GCE14764.1"/>
    <property type="molecule type" value="Genomic_DNA"/>
</dbReference>
<organism evidence="3 4">
    <name type="scientific">Tengunoibacter tsumagoiensis</name>
    <dbReference type="NCBI Taxonomy" id="2014871"/>
    <lineage>
        <taxon>Bacteria</taxon>
        <taxon>Bacillati</taxon>
        <taxon>Chloroflexota</taxon>
        <taxon>Ktedonobacteria</taxon>
        <taxon>Ktedonobacterales</taxon>
        <taxon>Dictyobacteraceae</taxon>
        <taxon>Tengunoibacter</taxon>
    </lineage>
</organism>
<protein>
    <submittedName>
        <fullName evidence="3">Uncharacterized protein</fullName>
    </submittedName>
</protein>
<feature type="compositionally biased region" description="Low complexity" evidence="1">
    <location>
        <begin position="564"/>
        <end position="586"/>
    </location>
</feature>
<feature type="chain" id="PRO_5019497550" evidence="2">
    <location>
        <begin position="25"/>
        <end position="645"/>
    </location>
</feature>
<evidence type="ECO:0000256" key="1">
    <source>
        <dbReference type="SAM" id="MobiDB-lite"/>
    </source>
</evidence>
<evidence type="ECO:0000256" key="2">
    <source>
        <dbReference type="SAM" id="SignalP"/>
    </source>
</evidence>
<feature type="signal peptide" evidence="2">
    <location>
        <begin position="1"/>
        <end position="24"/>
    </location>
</feature>
<dbReference type="AlphaFoldDB" id="A0A402A6K0"/>
<comment type="caution">
    <text evidence="3">The sequence shown here is derived from an EMBL/GenBank/DDBJ whole genome shotgun (WGS) entry which is preliminary data.</text>
</comment>
<keyword evidence="4" id="KW-1185">Reference proteome</keyword>
<reference evidence="4" key="1">
    <citation type="submission" date="2018-12" db="EMBL/GenBank/DDBJ databases">
        <title>Tengunoibacter tsumagoiensis gen. nov., sp. nov., Dictyobacter kobayashii sp. nov., D. alpinus sp. nov., and D. joshuensis sp. nov. and description of Dictyobacteraceae fam. nov. within the order Ktedonobacterales isolated from Tengu-no-mugimeshi.</title>
        <authorList>
            <person name="Wang C.M."/>
            <person name="Zheng Y."/>
            <person name="Sakai Y."/>
            <person name="Toyoda A."/>
            <person name="Minakuchi Y."/>
            <person name="Abe K."/>
            <person name="Yokota A."/>
            <person name="Yabe S."/>
        </authorList>
    </citation>
    <scope>NUCLEOTIDE SEQUENCE [LARGE SCALE GENOMIC DNA]</scope>
    <source>
        <strain evidence="4">Uno3</strain>
    </source>
</reference>
<dbReference type="Proteomes" id="UP000287352">
    <property type="component" value="Unassembled WGS sequence"/>
</dbReference>
<sequence>MLFCTLSFVIGGVAFILPHTTAHAASGQLGLNVDANEQALVDLGGNNARIDAIGGVTLTEDTNGWPSSDFNFIIDNRYTYGWVSDAVNIDPLKKSTDISGTYKLVFNGKATLTDACDDPAHCGTTIANQTYDAASNTTTADITLGNPSGGVLMILKFTNTQRDANAATGSGITNLHLWRPGYTPGTSQVFTDSWLSSLTNHNWAAFRFMGFTGTNGYGDPATDKQPNNELYPYRLQWNTDRIMPNVGPLYGQQHPGVHGLPWEYVVLIAQITHKDIWINIPVNASDDYVTQLANLFKNGNAFTGNQGVPDDTHIYVEYSNEMWHFGFHQGPWNNQAEKDEIAAGGSNLNYDGSTNDYNLLIRRIGKRTREIGNQFKSVFSDNGTRIRPVVNNANVGYDDGMLKYLKDNYGDVSNSLYAISTTGYYSSADKSSVDAIINGEKASSDTNKQGYQTSRSLADTYGIHSLVYEGGEDEEGTKVPGPLDPTLSNQFGATRDARMQDVELHDIVDNWYGSGGELYMQFGHVGHYSTYGMWGLSDDVTDQSTGKWKGVDQIMGSTPPPTPTNTSTPTPTNTATSTPTSTPPASDWTKCADEGGVCTVNGTAQVRYGANGTYITKTVTDSIFCSNDAFGSDPLPNVVKHCDYQ</sequence>
<evidence type="ECO:0000313" key="4">
    <source>
        <dbReference type="Proteomes" id="UP000287352"/>
    </source>
</evidence>
<proteinExistence type="predicted"/>
<keyword evidence="2" id="KW-0732">Signal</keyword>
<name>A0A402A6K0_9CHLR</name>
<feature type="region of interest" description="Disordered" evidence="1">
    <location>
        <begin position="554"/>
        <end position="587"/>
    </location>
</feature>
<gene>
    <name evidence="3" type="ORF">KTT_46230</name>
</gene>